<dbReference type="AlphaFoldDB" id="A0A0C3QRA0"/>
<dbReference type="OrthoDB" id="3259093at2759"/>
<feature type="region of interest" description="Disordered" evidence="1">
    <location>
        <begin position="223"/>
        <end position="250"/>
    </location>
</feature>
<feature type="transmembrane region" description="Helical" evidence="2">
    <location>
        <begin position="49"/>
        <end position="68"/>
    </location>
</feature>
<evidence type="ECO:0000256" key="1">
    <source>
        <dbReference type="SAM" id="MobiDB-lite"/>
    </source>
</evidence>
<protein>
    <submittedName>
        <fullName evidence="3">Uncharacterized protein</fullName>
    </submittedName>
</protein>
<feature type="transmembrane region" description="Helical" evidence="2">
    <location>
        <begin position="89"/>
        <end position="113"/>
    </location>
</feature>
<proteinExistence type="predicted"/>
<accession>A0A0C3QRA0</accession>
<evidence type="ECO:0000313" key="4">
    <source>
        <dbReference type="Proteomes" id="UP000054248"/>
    </source>
</evidence>
<keyword evidence="2" id="KW-0472">Membrane</keyword>
<evidence type="ECO:0000313" key="3">
    <source>
        <dbReference type="EMBL" id="KIO31211.1"/>
    </source>
</evidence>
<feature type="transmembrane region" description="Helical" evidence="2">
    <location>
        <begin position="149"/>
        <end position="174"/>
    </location>
</feature>
<reference evidence="3 4" key="1">
    <citation type="submission" date="2014-04" db="EMBL/GenBank/DDBJ databases">
        <authorList>
            <consortium name="DOE Joint Genome Institute"/>
            <person name="Kuo A."/>
            <person name="Girlanda M."/>
            <person name="Perotto S."/>
            <person name="Kohler A."/>
            <person name="Nagy L.G."/>
            <person name="Floudas D."/>
            <person name="Copeland A."/>
            <person name="Barry K.W."/>
            <person name="Cichocki N."/>
            <person name="Veneault-Fourrey C."/>
            <person name="LaButti K."/>
            <person name="Lindquist E.A."/>
            <person name="Lipzen A."/>
            <person name="Lundell T."/>
            <person name="Morin E."/>
            <person name="Murat C."/>
            <person name="Sun H."/>
            <person name="Tunlid A."/>
            <person name="Henrissat B."/>
            <person name="Grigoriev I.V."/>
            <person name="Hibbett D.S."/>
            <person name="Martin F."/>
            <person name="Nordberg H.P."/>
            <person name="Cantor M.N."/>
            <person name="Hua S.X."/>
        </authorList>
    </citation>
    <scope>NUCLEOTIDE SEQUENCE [LARGE SCALE GENOMIC DNA]</scope>
    <source>
        <strain evidence="3 4">MUT 4182</strain>
    </source>
</reference>
<reference evidence="4" key="2">
    <citation type="submission" date="2015-01" db="EMBL/GenBank/DDBJ databases">
        <title>Evolutionary Origins and Diversification of the Mycorrhizal Mutualists.</title>
        <authorList>
            <consortium name="DOE Joint Genome Institute"/>
            <consortium name="Mycorrhizal Genomics Consortium"/>
            <person name="Kohler A."/>
            <person name="Kuo A."/>
            <person name="Nagy L.G."/>
            <person name="Floudas D."/>
            <person name="Copeland A."/>
            <person name="Barry K.W."/>
            <person name="Cichocki N."/>
            <person name="Veneault-Fourrey C."/>
            <person name="LaButti K."/>
            <person name="Lindquist E.A."/>
            <person name="Lipzen A."/>
            <person name="Lundell T."/>
            <person name="Morin E."/>
            <person name="Murat C."/>
            <person name="Riley R."/>
            <person name="Ohm R."/>
            <person name="Sun H."/>
            <person name="Tunlid A."/>
            <person name="Henrissat B."/>
            <person name="Grigoriev I.V."/>
            <person name="Hibbett D.S."/>
            <person name="Martin F."/>
        </authorList>
    </citation>
    <scope>NUCLEOTIDE SEQUENCE [LARGE SCALE GENOMIC DNA]</scope>
    <source>
        <strain evidence="4">MUT 4182</strain>
    </source>
</reference>
<dbReference type="HOGENOM" id="CLU_078593_0_0_1"/>
<organism evidence="3 4">
    <name type="scientific">Tulasnella calospora MUT 4182</name>
    <dbReference type="NCBI Taxonomy" id="1051891"/>
    <lineage>
        <taxon>Eukaryota</taxon>
        <taxon>Fungi</taxon>
        <taxon>Dikarya</taxon>
        <taxon>Basidiomycota</taxon>
        <taxon>Agaricomycotina</taxon>
        <taxon>Agaricomycetes</taxon>
        <taxon>Cantharellales</taxon>
        <taxon>Tulasnellaceae</taxon>
        <taxon>Tulasnella</taxon>
    </lineage>
</organism>
<dbReference type="EMBL" id="KN822965">
    <property type="protein sequence ID" value="KIO31211.1"/>
    <property type="molecule type" value="Genomic_DNA"/>
</dbReference>
<keyword evidence="2" id="KW-0812">Transmembrane</keyword>
<dbReference type="Proteomes" id="UP000054248">
    <property type="component" value="Unassembled WGS sequence"/>
</dbReference>
<sequence>MSHPTRRDTSATYFPRSPTEMLEGDGGFGLNEERLGYTRVPYRNFVDTLSLPSTIGTAIAASAAFTILSADSIMGDSSPEAMARQREMVVILAWASGLYAGATSITVCLQAIYGSPSFCKVLIKKLNFKTELRTKYKPWPSWDFMRYGIAYGVVCSAYLALVMHLAATILIVGLFRPYGPTWLGQVWIVLIFMLALLVWAISVALEQHHVREKWRKILRLPPAQKAPSPEQPIVQSPQAEPKTFQEISSY</sequence>
<keyword evidence="2" id="KW-1133">Transmembrane helix</keyword>
<feature type="transmembrane region" description="Helical" evidence="2">
    <location>
        <begin position="186"/>
        <end position="205"/>
    </location>
</feature>
<name>A0A0C3QRA0_9AGAM</name>
<keyword evidence="4" id="KW-1185">Reference proteome</keyword>
<gene>
    <name evidence="3" type="ORF">M407DRAFT_221015</name>
</gene>
<evidence type="ECO:0000256" key="2">
    <source>
        <dbReference type="SAM" id="Phobius"/>
    </source>
</evidence>